<comment type="caution">
    <text evidence="2">The sequence shown here is derived from an EMBL/GenBank/DDBJ whole genome shotgun (WGS) entry which is preliminary data.</text>
</comment>
<keyword evidence="1" id="KW-1133">Transmembrane helix</keyword>
<accession>A0ABQ7TUV4</accession>
<feature type="transmembrane region" description="Helical" evidence="1">
    <location>
        <begin position="20"/>
        <end position="39"/>
    </location>
</feature>
<evidence type="ECO:0000313" key="2">
    <source>
        <dbReference type="EMBL" id="KAH0738223.1"/>
    </source>
</evidence>
<proteinExistence type="predicted"/>
<name>A0ABQ7TUV4_SOLTU</name>
<protein>
    <submittedName>
        <fullName evidence="2">Uncharacterized protein</fullName>
    </submittedName>
</protein>
<reference evidence="2 3" key="1">
    <citation type="journal article" date="2021" name="bioRxiv">
        <title>Chromosome-scale and haplotype-resolved genome assembly of a tetraploid potato cultivar.</title>
        <authorList>
            <person name="Sun H."/>
            <person name="Jiao W.-B."/>
            <person name="Krause K."/>
            <person name="Campoy J.A."/>
            <person name="Goel M."/>
            <person name="Folz-Donahue K."/>
            <person name="Kukat C."/>
            <person name="Huettel B."/>
            <person name="Schneeberger K."/>
        </authorList>
    </citation>
    <scope>NUCLEOTIDE SEQUENCE [LARGE SCALE GENOMIC DNA]</scope>
    <source>
        <strain evidence="2">SolTubOtavaFocal</strain>
        <tissue evidence="2">Leaves</tissue>
    </source>
</reference>
<keyword evidence="1" id="KW-0472">Membrane</keyword>
<evidence type="ECO:0000256" key="1">
    <source>
        <dbReference type="SAM" id="Phobius"/>
    </source>
</evidence>
<gene>
    <name evidence="2" type="ORF">KY290_036928</name>
</gene>
<sequence length="57" mass="6207">MQDCFEPTVAKSGQDLKPVMIYGAASVVGLGPSTVNLHFEKSLEAMKVKGEKKKVKR</sequence>
<organism evidence="2 3">
    <name type="scientific">Solanum tuberosum</name>
    <name type="common">Potato</name>
    <dbReference type="NCBI Taxonomy" id="4113"/>
    <lineage>
        <taxon>Eukaryota</taxon>
        <taxon>Viridiplantae</taxon>
        <taxon>Streptophyta</taxon>
        <taxon>Embryophyta</taxon>
        <taxon>Tracheophyta</taxon>
        <taxon>Spermatophyta</taxon>
        <taxon>Magnoliopsida</taxon>
        <taxon>eudicotyledons</taxon>
        <taxon>Gunneridae</taxon>
        <taxon>Pentapetalae</taxon>
        <taxon>asterids</taxon>
        <taxon>lamiids</taxon>
        <taxon>Solanales</taxon>
        <taxon>Solanaceae</taxon>
        <taxon>Solanoideae</taxon>
        <taxon>Solaneae</taxon>
        <taxon>Solanum</taxon>
    </lineage>
</organism>
<keyword evidence="3" id="KW-1185">Reference proteome</keyword>
<dbReference type="EMBL" id="JAIVGD010000028">
    <property type="protein sequence ID" value="KAH0738223.1"/>
    <property type="molecule type" value="Genomic_DNA"/>
</dbReference>
<dbReference type="Proteomes" id="UP000826656">
    <property type="component" value="Unassembled WGS sequence"/>
</dbReference>
<evidence type="ECO:0000313" key="3">
    <source>
        <dbReference type="Proteomes" id="UP000826656"/>
    </source>
</evidence>
<keyword evidence="1" id="KW-0812">Transmembrane</keyword>